<dbReference type="Pfam" id="PF00106">
    <property type="entry name" value="adh_short"/>
    <property type="match status" value="1"/>
</dbReference>
<dbReference type="RefSeq" id="WP_006236005.1">
    <property type="nucleotide sequence ID" value="NZ_AAVN02000010.1"/>
</dbReference>
<dbReference type="PRINTS" id="PR00081">
    <property type="entry name" value="GDHRDH"/>
</dbReference>
<dbReference type="PANTHER" id="PTHR43899:SF13">
    <property type="entry name" value="RH59310P"/>
    <property type="match status" value="1"/>
</dbReference>
<organism evidence="3 4">
    <name type="scientific">Collinsella aerofaciens (strain ATCC 25986 / DSM 3979 / JCM 10188 / KCTC 3647 / NCTC 11838 / VPI 1003)</name>
    <dbReference type="NCBI Taxonomy" id="411903"/>
    <lineage>
        <taxon>Bacteria</taxon>
        <taxon>Bacillati</taxon>
        <taxon>Actinomycetota</taxon>
        <taxon>Coriobacteriia</taxon>
        <taxon>Coriobacteriales</taxon>
        <taxon>Coriobacteriaceae</taxon>
        <taxon>Collinsella</taxon>
    </lineage>
</organism>
<dbReference type="AlphaFoldDB" id="A0A858B5Z0"/>
<dbReference type="Gene3D" id="3.40.50.720">
    <property type="entry name" value="NAD(P)-binding Rossmann-like Domain"/>
    <property type="match status" value="1"/>
</dbReference>
<dbReference type="PANTHER" id="PTHR43899">
    <property type="entry name" value="RH59310P"/>
    <property type="match status" value="1"/>
</dbReference>
<evidence type="ECO:0000256" key="1">
    <source>
        <dbReference type="ARBA" id="ARBA00006484"/>
    </source>
</evidence>
<dbReference type="Proteomes" id="UP000464211">
    <property type="component" value="Chromosome"/>
</dbReference>
<keyword evidence="2" id="KW-0560">Oxidoreductase</keyword>
<reference evidence="3 4" key="1">
    <citation type="submission" date="2020-01" db="EMBL/GenBank/DDBJ databases">
        <title>Complete genome sequence of Collinsella aerofaciens JCM 10188(T).</title>
        <authorList>
            <person name="Tourlousse D.M."/>
            <person name="Sakamoto M."/>
            <person name="Miura T."/>
            <person name="Narita K."/>
            <person name="Ohashi A."/>
            <person name="Uchino Y."/>
            <person name="Yamazoe A."/>
            <person name="Kameyama K."/>
            <person name="Terauchi J."/>
            <person name="Ohkuma M."/>
            <person name="Kawasaki H."/>
            <person name="Sekiguchi Y."/>
        </authorList>
    </citation>
    <scope>NUCLEOTIDE SEQUENCE [LARGE SCALE GENOMIC DNA]</scope>
    <source>
        <strain evidence="3 4">JCM 10188</strain>
    </source>
</reference>
<evidence type="ECO:0000313" key="4">
    <source>
        <dbReference type="Proteomes" id="UP000464211"/>
    </source>
</evidence>
<protein>
    <submittedName>
        <fullName evidence="3">SDR family NAD(P)-dependent oxidoreductase</fullName>
    </submittedName>
</protein>
<proteinExistence type="inferred from homology"/>
<dbReference type="InterPro" id="IPR002347">
    <property type="entry name" value="SDR_fam"/>
</dbReference>
<name>A0A858B5Z0_COLAA</name>
<dbReference type="GO" id="GO:0016491">
    <property type="term" value="F:oxidoreductase activity"/>
    <property type="evidence" value="ECO:0007669"/>
    <property type="project" value="UniProtKB-KW"/>
</dbReference>
<dbReference type="EMBL" id="CP048433">
    <property type="protein sequence ID" value="QIA33296.1"/>
    <property type="molecule type" value="Genomic_DNA"/>
</dbReference>
<evidence type="ECO:0000313" key="3">
    <source>
        <dbReference type="EMBL" id="QIA33296.1"/>
    </source>
</evidence>
<gene>
    <name evidence="3" type="ORF">GXM19_02845</name>
</gene>
<dbReference type="SUPFAM" id="SSF51735">
    <property type="entry name" value="NAD(P)-binding Rossmann-fold domains"/>
    <property type="match status" value="1"/>
</dbReference>
<dbReference type="GeneID" id="92849350"/>
<comment type="similarity">
    <text evidence="1">Belongs to the short-chain dehydrogenases/reductases (SDR) family.</text>
</comment>
<dbReference type="InterPro" id="IPR036291">
    <property type="entry name" value="NAD(P)-bd_dom_sf"/>
</dbReference>
<dbReference type="SMR" id="A0A858B5Z0"/>
<sequence length="263" mass="28753">MNLREKYGEWGLILGATEGVGKAFCEKIAAGGMNVVMVGRREEKLNVLAGEIRETYGVETKVVRADFSQPGAAETVFAATEGLDMGFMSYVACLHSFGKIQDTPWEKHEAMINVNVVTFLKCFHHYMRIFAAQDRGAVINVSSMTGISSSPWNGQYGAGKAFILKMTEAVACECEGTGVDVEVITLGTTLTPSLLSNLPGGPQGEAVMKIALTPEECVDEAFEKLGKELSVIAGQRNKDSVHDWKANHTEDEYIRYMGSFYRD</sequence>
<dbReference type="InterPro" id="IPR051019">
    <property type="entry name" value="VLCFA-Steroid_DH"/>
</dbReference>
<evidence type="ECO:0000256" key="2">
    <source>
        <dbReference type="ARBA" id="ARBA00023002"/>
    </source>
</evidence>
<accession>A0A858B5Z0</accession>